<dbReference type="Pfam" id="PF03720">
    <property type="entry name" value="UDPG_MGDP_dh_C"/>
    <property type="match status" value="1"/>
</dbReference>
<dbReference type="InterPro" id="IPR014026">
    <property type="entry name" value="UDP-Glc/GDP-Man_DH_dimer"/>
</dbReference>
<dbReference type="InterPro" id="IPR008927">
    <property type="entry name" value="6-PGluconate_DH-like_C_sf"/>
</dbReference>
<feature type="binding site" evidence="9">
    <location>
        <position position="205"/>
    </location>
    <ligand>
        <name>substrate</name>
    </ligand>
</feature>
<feature type="binding site" evidence="9">
    <location>
        <position position="322"/>
    </location>
    <ligand>
        <name>substrate</name>
    </ligand>
</feature>
<comment type="caution">
    <text evidence="12">The sequence shown here is derived from an EMBL/GenBank/DDBJ whole genome shotgun (WGS) entry which is preliminary data.</text>
</comment>
<evidence type="ECO:0000259" key="11">
    <source>
        <dbReference type="SMART" id="SM00984"/>
    </source>
</evidence>
<gene>
    <name evidence="12" type="ORF">IAD26_06445</name>
</gene>
<feature type="binding site" evidence="10">
    <location>
        <position position="264"/>
    </location>
    <ligand>
        <name>NAD(+)</name>
        <dbReference type="ChEBI" id="CHEBI:57540"/>
    </ligand>
</feature>
<comment type="pathway">
    <text evidence="1">Nucleotide-sugar biosynthesis; UDP-alpha-D-glucuronate biosynthesis; UDP-alpha-D-glucuronate from UDP-alpha-D-glucose: step 1/1.</text>
</comment>
<dbReference type="PIRSF" id="PIRSF000124">
    <property type="entry name" value="UDPglc_GDPman_dh"/>
    <property type="match status" value="1"/>
</dbReference>
<feature type="binding site" evidence="10">
    <location>
        <position position="86"/>
    </location>
    <ligand>
        <name>NAD(+)</name>
        <dbReference type="ChEBI" id="CHEBI:57540"/>
    </ligand>
</feature>
<feature type="binding site" evidence="10">
    <location>
        <position position="329"/>
    </location>
    <ligand>
        <name>NAD(+)</name>
        <dbReference type="ChEBI" id="CHEBI:57540"/>
    </ligand>
</feature>
<dbReference type="SUPFAM" id="SSF48179">
    <property type="entry name" value="6-phosphogluconate dehydrogenase C-terminal domain-like"/>
    <property type="match status" value="1"/>
</dbReference>
<dbReference type="InterPro" id="IPR014027">
    <property type="entry name" value="UDP-Glc/GDP-Man_DH_C"/>
</dbReference>
<protein>
    <recommendedName>
        <fullName evidence="3 7">UDP-glucose 6-dehydrogenase</fullName>
        <ecNumber evidence="3 7">1.1.1.22</ecNumber>
    </recommendedName>
</protein>
<evidence type="ECO:0000256" key="10">
    <source>
        <dbReference type="PIRSR" id="PIRSR500134-3"/>
    </source>
</evidence>
<reference evidence="12" key="1">
    <citation type="submission" date="2020-10" db="EMBL/GenBank/DDBJ databases">
        <authorList>
            <person name="Gilroy R."/>
        </authorList>
    </citation>
    <scope>NUCLEOTIDE SEQUENCE</scope>
    <source>
        <strain evidence="12">CHK154-7741</strain>
    </source>
</reference>
<evidence type="ECO:0000256" key="9">
    <source>
        <dbReference type="PIRSR" id="PIRSR500134-2"/>
    </source>
</evidence>
<dbReference type="GO" id="GO:0051287">
    <property type="term" value="F:NAD binding"/>
    <property type="evidence" value="ECO:0007669"/>
    <property type="project" value="InterPro"/>
</dbReference>
<evidence type="ECO:0000256" key="2">
    <source>
        <dbReference type="ARBA" id="ARBA00006601"/>
    </source>
</evidence>
<comment type="similarity">
    <text evidence="2 7">Belongs to the UDP-glucose/GDP-mannose dehydrogenase family.</text>
</comment>
<dbReference type="Gene3D" id="3.40.50.720">
    <property type="entry name" value="NAD(P)-binding Rossmann-like Domain"/>
    <property type="match status" value="2"/>
</dbReference>
<reference evidence="12" key="2">
    <citation type="journal article" date="2021" name="PeerJ">
        <title>Extensive microbial diversity within the chicken gut microbiome revealed by metagenomics and culture.</title>
        <authorList>
            <person name="Gilroy R."/>
            <person name="Ravi A."/>
            <person name="Getino M."/>
            <person name="Pursley I."/>
            <person name="Horton D.L."/>
            <person name="Alikhan N.F."/>
            <person name="Baker D."/>
            <person name="Gharbi K."/>
            <person name="Hall N."/>
            <person name="Watson M."/>
            <person name="Adriaenssens E.M."/>
            <person name="Foster-Nyarko E."/>
            <person name="Jarju S."/>
            <person name="Secka A."/>
            <person name="Antonio M."/>
            <person name="Oren A."/>
            <person name="Chaudhuri R.R."/>
            <person name="La Ragione R."/>
            <person name="Hildebrand F."/>
            <person name="Pallen M.J."/>
        </authorList>
    </citation>
    <scope>NUCLEOTIDE SEQUENCE</scope>
    <source>
        <strain evidence="12">CHK154-7741</strain>
    </source>
</reference>
<evidence type="ECO:0000256" key="4">
    <source>
        <dbReference type="ARBA" id="ARBA00023002"/>
    </source>
</evidence>
<dbReference type="Gene3D" id="1.20.5.100">
    <property type="entry name" value="Cytochrome c1, transmembrane anchor, C-terminal"/>
    <property type="match status" value="1"/>
</dbReference>
<evidence type="ECO:0000256" key="8">
    <source>
        <dbReference type="PIRSR" id="PIRSR500134-1"/>
    </source>
</evidence>
<dbReference type="Pfam" id="PF00984">
    <property type="entry name" value="UDPG_MGDP_dh"/>
    <property type="match status" value="1"/>
</dbReference>
<dbReference type="PIRSF" id="PIRSF500134">
    <property type="entry name" value="UDPglc_DH_bac"/>
    <property type="match status" value="1"/>
</dbReference>
<dbReference type="NCBIfam" id="TIGR03026">
    <property type="entry name" value="NDP-sugDHase"/>
    <property type="match status" value="1"/>
</dbReference>
<accession>A0A9D1SS31</accession>
<feature type="binding site" evidence="9">
    <location>
        <position position="258"/>
    </location>
    <ligand>
        <name>substrate</name>
    </ligand>
</feature>
<name>A0A9D1SS31_9CLOT</name>
<evidence type="ECO:0000313" key="12">
    <source>
        <dbReference type="EMBL" id="HIU92756.1"/>
    </source>
</evidence>
<dbReference type="EMBL" id="DVOD01000047">
    <property type="protein sequence ID" value="HIU92756.1"/>
    <property type="molecule type" value="Genomic_DNA"/>
</dbReference>
<feature type="domain" description="UDP-glucose/GDP-mannose dehydrogenase C-terminal" evidence="11">
    <location>
        <begin position="315"/>
        <end position="417"/>
    </location>
</feature>
<feature type="binding site" evidence="10">
    <location>
        <position position="35"/>
    </location>
    <ligand>
        <name>NAD(+)</name>
        <dbReference type="ChEBI" id="CHEBI:57540"/>
    </ligand>
</feature>
<keyword evidence="4 7" id="KW-0560">Oxidoreductase</keyword>
<organism evidence="12 13">
    <name type="scientific">Candidatus Limenecus avicola</name>
    <dbReference type="NCBI Taxonomy" id="2840847"/>
    <lineage>
        <taxon>Bacteria</taxon>
        <taxon>Bacillati</taxon>
        <taxon>Bacillota</taxon>
        <taxon>Clostridia</taxon>
        <taxon>Eubacteriales</taxon>
        <taxon>Clostridiaceae</taxon>
        <taxon>Clostridiaceae incertae sedis</taxon>
        <taxon>Candidatus Limenecus</taxon>
    </lineage>
</organism>
<dbReference type="Proteomes" id="UP000886748">
    <property type="component" value="Unassembled WGS sequence"/>
</dbReference>
<evidence type="ECO:0000256" key="5">
    <source>
        <dbReference type="ARBA" id="ARBA00023027"/>
    </source>
</evidence>
<evidence type="ECO:0000256" key="7">
    <source>
        <dbReference type="PIRNR" id="PIRNR000124"/>
    </source>
</evidence>
<dbReference type="SUPFAM" id="SSF52413">
    <property type="entry name" value="UDP-glucose/GDP-mannose dehydrogenase C-terminal domain"/>
    <property type="match status" value="1"/>
</dbReference>
<keyword evidence="5 7" id="KW-0520">NAD</keyword>
<dbReference type="InterPro" id="IPR036220">
    <property type="entry name" value="UDP-Glc/GDP-Man_DH_C_sf"/>
</dbReference>
<evidence type="ECO:0000256" key="6">
    <source>
        <dbReference type="ARBA" id="ARBA00047473"/>
    </source>
</evidence>
<evidence type="ECO:0000256" key="1">
    <source>
        <dbReference type="ARBA" id="ARBA00004701"/>
    </source>
</evidence>
<evidence type="ECO:0000256" key="3">
    <source>
        <dbReference type="ARBA" id="ARBA00012954"/>
    </source>
</evidence>
<dbReference type="SMART" id="SM00984">
    <property type="entry name" value="UDPG_MGDP_dh_C"/>
    <property type="match status" value="1"/>
</dbReference>
<sequence length="433" mass="47719">MRLCVVGTGYVGLVAGTCFAEMGNNVICVDKDTDKLKKLEKGIIPIFEPGLENLILENVKEKRLTFTADLDFAVKNSDVCFIAVGTPQKEDGSADLSAVFTVAKSIADSMNEYKVIVNKSTVPVGTCEQIEQTIKENTSYDCDIVSNPEFLKQGAAVQDFLKPDRVILGAKNERALKIMREIYDPFIRTGIPVIEMDIKSAEMTKYAANAFLALKISYANEIANICEAIGANSEMVRRGMCADNRIGSKFLFAGLGYGGSCFPKDVKALISVAKANGYSAEILNATDNINLRQRYIFINKIIKRYNGNLKGKKFALWGLAFKPETNDMREAPSINIVKELVMQGAKICAFDPKAMDTAKGILKDKITCAGSAYDALVGADALILATEWNEFKNPDFDRIKKELKEPVIFDGRNQYDPILLKEKGIEYHCIGAK</sequence>
<proteinExistence type="inferred from homology"/>
<feature type="active site" description="Nucleophile" evidence="8">
    <location>
        <position position="261"/>
    </location>
</feature>
<dbReference type="InterPro" id="IPR017476">
    <property type="entry name" value="UDP-Glc/GDP-Man"/>
</dbReference>
<dbReference type="SUPFAM" id="SSF51735">
    <property type="entry name" value="NAD(P)-binding Rossmann-fold domains"/>
    <property type="match status" value="1"/>
</dbReference>
<dbReference type="GO" id="GO:0003979">
    <property type="term" value="F:UDP-glucose 6-dehydrogenase activity"/>
    <property type="evidence" value="ECO:0007669"/>
    <property type="project" value="UniProtKB-EC"/>
</dbReference>
<dbReference type="Pfam" id="PF03721">
    <property type="entry name" value="UDPG_MGDP_dh_N"/>
    <property type="match status" value="1"/>
</dbReference>
<dbReference type="InterPro" id="IPR001732">
    <property type="entry name" value="UDP-Glc/GDP-Man_DH_N"/>
</dbReference>
<comment type="catalytic activity">
    <reaction evidence="6 7">
        <text>UDP-alpha-D-glucose + 2 NAD(+) + H2O = UDP-alpha-D-glucuronate + 2 NADH + 3 H(+)</text>
        <dbReference type="Rhea" id="RHEA:23596"/>
        <dbReference type="ChEBI" id="CHEBI:15377"/>
        <dbReference type="ChEBI" id="CHEBI:15378"/>
        <dbReference type="ChEBI" id="CHEBI:57540"/>
        <dbReference type="ChEBI" id="CHEBI:57945"/>
        <dbReference type="ChEBI" id="CHEBI:58052"/>
        <dbReference type="ChEBI" id="CHEBI:58885"/>
        <dbReference type="EC" id="1.1.1.22"/>
    </reaction>
</comment>
<dbReference type="EC" id="1.1.1.22" evidence="3 7"/>
<dbReference type="InterPro" id="IPR028357">
    <property type="entry name" value="UDPglc_DH_bac"/>
</dbReference>
<dbReference type="AlphaFoldDB" id="A0A9D1SS31"/>
<feature type="binding site" evidence="10">
    <location>
        <position position="30"/>
    </location>
    <ligand>
        <name>NAD(+)</name>
        <dbReference type="ChEBI" id="CHEBI:57540"/>
    </ligand>
</feature>
<feature type="binding site" evidence="9">
    <location>
        <begin position="250"/>
        <end position="254"/>
    </location>
    <ligand>
        <name>substrate</name>
    </ligand>
</feature>
<dbReference type="InterPro" id="IPR036291">
    <property type="entry name" value="NAD(P)-bd_dom_sf"/>
</dbReference>
<feature type="binding site" evidence="10">
    <location>
        <position position="121"/>
    </location>
    <ligand>
        <name>NAD(+)</name>
        <dbReference type="ChEBI" id="CHEBI:57540"/>
    </ligand>
</feature>
<dbReference type="PANTHER" id="PTHR43750">
    <property type="entry name" value="UDP-GLUCOSE 6-DEHYDROGENASE TUAD"/>
    <property type="match status" value="1"/>
</dbReference>
<dbReference type="GO" id="GO:0000271">
    <property type="term" value="P:polysaccharide biosynthetic process"/>
    <property type="evidence" value="ECO:0007669"/>
    <property type="project" value="InterPro"/>
</dbReference>
<dbReference type="PANTHER" id="PTHR43750:SF3">
    <property type="entry name" value="UDP-GLUCOSE 6-DEHYDROGENASE TUAD"/>
    <property type="match status" value="1"/>
</dbReference>
<evidence type="ECO:0000313" key="13">
    <source>
        <dbReference type="Proteomes" id="UP000886748"/>
    </source>
</evidence>